<name>A0A095VNK9_9GAMM</name>
<dbReference type="GO" id="GO:0006096">
    <property type="term" value="P:glycolytic process"/>
    <property type="evidence" value="ECO:0007669"/>
    <property type="project" value="UniProtKB-UniRule"/>
</dbReference>
<feature type="active site" description="Proton donor" evidence="7">
    <location>
        <position position="268"/>
    </location>
</feature>
<dbReference type="UniPathway" id="UPA00138"/>
<keyword evidence="3 7" id="KW-0312">Gluconeogenesis</keyword>
<dbReference type="Gene3D" id="1.10.1390.10">
    <property type="match status" value="1"/>
</dbReference>
<evidence type="ECO:0000256" key="6">
    <source>
        <dbReference type="ARBA" id="ARBA00029321"/>
    </source>
</evidence>
<evidence type="ECO:0000313" key="10">
    <source>
        <dbReference type="Proteomes" id="UP000029640"/>
    </source>
</evidence>
<evidence type="ECO:0000256" key="2">
    <source>
        <dbReference type="ARBA" id="ARBA00006604"/>
    </source>
</evidence>
<dbReference type="GO" id="GO:0097367">
    <property type="term" value="F:carbohydrate derivative binding"/>
    <property type="evidence" value="ECO:0007669"/>
    <property type="project" value="InterPro"/>
</dbReference>
<dbReference type="UniPathway" id="UPA00109">
    <property type="reaction ID" value="UER00181"/>
</dbReference>
<proteinExistence type="inferred from homology"/>
<dbReference type="PRINTS" id="PR00662">
    <property type="entry name" value="G6PISOMERASE"/>
</dbReference>
<evidence type="ECO:0000256" key="3">
    <source>
        <dbReference type="ARBA" id="ARBA00022432"/>
    </source>
</evidence>
<evidence type="ECO:0000313" key="9">
    <source>
        <dbReference type="EMBL" id="KGE02965.1"/>
    </source>
</evidence>
<comment type="pathway">
    <text evidence="1 7 8">Carbohydrate degradation; glycolysis; D-glyceraldehyde 3-phosphate and glycerone phosphate from D-glucose: step 2/4.</text>
</comment>
<dbReference type="PANTHER" id="PTHR11469">
    <property type="entry name" value="GLUCOSE-6-PHOSPHATE ISOMERASE"/>
    <property type="match status" value="1"/>
</dbReference>
<reference evidence="9 10" key="1">
    <citation type="journal article" date="2014" name="Genome Announc.">
        <title>Genome Sequence of Gammaproteobacterial Pseudohaliea rubra Type Strain DSM 19751, Isolated from Coastal Seawater of the Mediterranean Sea.</title>
        <authorList>
            <person name="Spring S."/>
            <person name="Fiebig A."/>
            <person name="Riedel T."/>
            <person name="Goker M."/>
            <person name="Klenk H.P."/>
        </authorList>
    </citation>
    <scope>NUCLEOTIDE SEQUENCE [LARGE SCALE GENOMIC DNA]</scope>
    <source>
        <strain evidence="9 10">DSM 19751</strain>
    </source>
</reference>
<comment type="subcellular location">
    <subcellularLocation>
        <location evidence="7">Cytoplasm</location>
    </subcellularLocation>
</comment>
<dbReference type="GO" id="GO:0048029">
    <property type="term" value="F:monosaccharide binding"/>
    <property type="evidence" value="ECO:0007669"/>
    <property type="project" value="TreeGrafter"/>
</dbReference>
<comment type="function">
    <text evidence="7">Catalyzes the reversible isomerization of glucose-6-phosphate to fructose-6-phosphate.</text>
</comment>
<keyword evidence="7" id="KW-0963">Cytoplasm</keyword>
<dbReference type="InterPro" id="IPR035482">
    <property type="entry name" value="SIS_PGI_2"/>
</dbReference>
<dbReference type="SUPFAM" id="SSF53697">
    <property type="entry name" value="SIS domain"/>
    <property type="match status" value="1"/>
</dbReference>
<dbReference type="InterPro" id="IPR035476">
    <property type="entry name" value="SIS_PGI_1"/>
</dbReference>
<dbReference type="Gene3D" id="3.40.50.10490">
    <property type="entry name" value="Glucose-6-phosphate isomerase like protein, domain 1"/>
    <property type="match status" value="2"/>
</dbReference>
<dbReference type="NCBIfam" id="NF001211">
    <property type="entry name" value="PRK00179.1"/>
    <property type="match status" value="1"/>
</dbReference>
<dbReference type="PROSITE" id="PS00765">
    <property type="entry name" value="P_GLUCOSE_ISOMERASE_1"/>
    <property type="match status" value="1"/>
</dbReference>
<evidence type="ECO:0000256" key="8">
    <source>
        <dbReference type="RuleBase" id="RU000612"/>
    </source>
</evidence>
<dbReference type="GO" id="GO:0004347">
    <property type="term" value="F:glucose-6-phosphate isomerase activity"/>
    <property type="evidence" value="ECO:0007669"/>
    <property type="project" value="UniProtKB-UniRule"/>
</dbReference>
<accession>A0A095VNK9</accession>
<dbReference type="eggNOG" id="COG0166">
    <property type="taxonomic scope" value="Bacteria"/>
</dbReference>
<dbReference type="AlphaFoldDB" id="A0A095VNK9"/>
<dbReference type="HAMAP" id="MF_00473">
    <property type="entry name" value="G6P_isomerase"/>
    <property type="match status" value="1"/>
</dbReference>
<evidence type="ECO:0000256" key="1">
    <source>
        <dbReference type="ARBA" id="ARBA00004926"/>
    </source>
</evidence>
<keyword evidence="4 7" id="KW-0324">Glycolysis</keyword>
<feature type="active site" evidence="7">
    <location>
        <position position="428"/>
    </location>
</feature>
<dbReference type="Proteomes" id="UP000029640">
    <property type="component" value="Unassembled WGS sequence"/>
</dbReference>
<dbReference type="InterPro" id="IPR018189">
    <property type="entry name" value="Phosphoglucose_isomerase_CS"/>
</dbReference>
<gene>
    <name evidence="7" type="primary">pgi</name>
    <name evidence="9" type="ORF">HRUBRA_02501</name>
</gene>
<dbReference type="CDD" id="cd05016">
    <property type="entry name" value="SIS_PGI_2"/>
    <property type="match status" value="1"/>
</dbReference>
<dbReference type="InterPro" id="IPR046348">
    <property type="entry name" value="SIS_dom_sf"/>
</dbReference>
<organism evidence="9 10">
    <name type="scientific">Pseudohaliea rubra DSM 19751</name>
    <dbReference type="NCBI Taxonomy" id="1265313"/>
    <lineage>
        <taxon>Bacteria</taxon>
        <taxon>Pseudomonadati</taxon>
        <taxon>Pseudomonadota</taxon>
        <taxon>Gammaproteobacteria</taxon>
        <taxon>Cellvibrionales</taxon>
        <taxon>Halieaceae</taxon>
        <taxon>Pseudohaliea</taxon>
    </lineage>
</organism>
<evidence type="ECO:0000256" key="5">
    <source>
        <dbReference type="ARBA" id="ARBA00023235"/>
    </source>
</evidence>
<dbReference type="EC" id="5.3.1.9" evidence="7"/>
<dbReference type="GO" id="GO:0006094">
    <property type="term" value="P:gluconeogenesis"/>
    <property type="evidence" value="ECO:0007669"/>
    <property type="project" value="UniProtKB-UniRule"/>
</dbReference>
<dbReference type="PATRIC" id="fig|1265313.6.peg.2469"/>
<dbReference type="Pfam" id="PF00342">
    <property type="entry name" value="PGI"/>
    <property type="match status" value="1"/>
</dbReference>
<dbReference type="InterPro" id="IPR001672">
    <property type="entry name" value="G6P_Isomerase"/>
</dbReference>
<protein>
    <recommendedName>
        <fullName evidence="7">Glucose-6-phosphate isomerase</fullName>
        <shortName evidence="7">GPI</shortName>
        <ecNumber evidence="7">5.3.1.9</ecNumber>
    </recommendedName>
    <alternativeName>
        <fullName evidence="7">Phosphoglucose isomerase</fullName>
        <shortName evidence="7">PGI</shortName>
    </alternativeName>
    <alternativeName>
        <fullName evidence="7">Phosphohexose isomerase</fullName>
        <shortName evidence="7">PHI</shortName>
    </alternativeName>
</protein>
<evidence type="ECO:0000256" key="4">
    <source>
        <dbReference type="ARBA" id="ARBA00023152"/>
    </source>
</evidence>
<dbReference type="GO" id="GO:0051156">
    <property type="term" value="P:glucose 6-phosphate metabolic process"/>
    <property type="evidence" value="ECO:0007669"/>
    <property type="project" value="TreeGrafter"/>
</dbReference>
<comment type="pathway">
    <text evidence="7">Carbohydrate biosynthesis; gluconeogenesis.</text>
</comment>
<dbReference type="PANTHER" id="PTHR11469:SF1">
    <property type="entry name" value="GLUCOSE-6-PHOSPHATE ISOMERASE"/>
    <property type="match status" value="1"/>
</dbReference>
<keyword evidence="10" id="KW-1185">Reference proteome</keyword>
<evidence type="ECO:0000256" key="7">
    <source>
        <dbReference type="HAMAP-Rule" id="MF_00473"/>
    </source>
</evidence>
<dbReference type="GO" id="GO:0005829">
    <property type="term" value="C:cytosol"/>
    <property type="evidence" value="ECO:0007669"/>
    <property type="project" value="TreeGrafter"/>
</dbReference>
<dbReference type="PROSITE" id="PS00174">
    <property type="entry name" value="P_GLUCOSE_ISOMERASE_2"/>
    <property type="match status" value="1"/>
</dbReference>
<dbReference type="EMBL" id="AUVB01000079">
    <property type="protein sequence ID" value="KGE02965.1"/>
    <property type="molecule type" value="Genomic_DNA"/>
</dbReference>
<keyword evidence="5 7" id="KW-0413">Isomerase</keyword>
<comment type="caution">
    <text evidence="9">The sequence shown here is derived from an EMBL/GenBank/DDBJ whole genome shotgun (WGS) entry which is preliminary data.</text>
</comment>
<dbReference type="InterPro" id="IPR023096">
    <property type="entry name" value="G6P_Isomerase_C"/>
</dbReference>
<feature type="active site" evidence="7">
    <location>
        <position position="299"/>
    </location>
</feature>
<dbReference type="HOGENOM" id="CLU_017947_3_1_6"/>
<dbReference type="PROSITE" id="PS51463">
    <property type="entry name" value="P_GLUCOSE_ISOMERASE_3"/>
    <property type="match status" value="1"/>
</dbReference>
<comment type="catalytic activity">
    <reaction evidence="6 7 8">
        <text>alpha-D-glucose 6-phosphate = beta-D-fructose 6-phosphate</text>
        <dbReference type="Rhea" id="RHEA:11816"/>
        <dbReference type="ChEBI" id="CHEBI:57634"/>
        <dbReference type="ChEBI" id="CHEBI:58225"/>
        <dbReference type="EC" id="5.3.1.9"/>
    </reaction>
</comment>
<sequence length="463" mass="48954">MLRGAAVNNTERRPALHSLLRAGSGGGERYAAVAATRGRMRDLAESIRAGAHTGHTGRAITDVVNIGIGGSDLGPRLVSEALAAPDTAPRAHYAANVDPDDLAAILAPLDPATTLFVICSKSFRTEETLANALTARAWLGAGGVADGDLARHCLAVTTNLEAAAAFGIPAHHCLPLWDWVGGRYSVWSAVGLSCAIALGWDRFAALLAGAEAMDAHFASAPPADNLPMLLALLETWNCRFLGAGNHVVLPYSHRLRRLPDFLQQLTMESNGKAVTRDGAPLAGQSAPVLWGSAGTIGQHSFHQLLHQGTRRCPADIILPLAPEDPADRENHARLIANGLAQSRALVIGRSETQAREALLARGEAPAEADRLAPHLAMPGNRPHSLITFPRLTPEALGALLALYEHRTYCSAVLWDINAFDQWGVELGKEIGRQVFAVMQGDDDGAALDTGTLSLVALWKAANG</sequence>
<dbReference type="STRING" id="1265313.HRUBRA_02501"/>
<dbReference type="CDD" id="cd05015">
    <property type="entry name" value="SIS_PGI_1"/>
    <property type="match status" value="1"/>
</dbReference>
<comment type="similarity">
    <text evidence="2 7 8">Belongs to the GPI family.</text>
</comment>